<proteinExistence type="predicted"/>
<dbReference type="STRING" id="456320.Mvol_1394"/>
<dbReference type="Pfam" id="PF01966">
    <property type="entry name" value="HD"/>
    <property type="match status" value="1"/>
</dbReference>
<dbReference type="SMART" id="SM00471">
    <property type="entry name" value="HDc"/>
    <property type="match status" value="1"/>
</dbReference>
<dbReference type="GO" id="GO:0016787">
    <property type="term" value="F:hydrolase activity"/>
    <property type="evidence" value="ECO:0007669"/>
    <property type="project" value="UniProtKB-KW"/>
</dbReference>
<organism evidence="2 3">
    <name type="scientific">Methanococcus voltae (strain ATCC BAA-1334 / A3)</name>
    <dbReference type="NCBI Taxonomy" id="456320"/>
    <lineage>
        <taxon>Archaea</taxon>
        <taxon>Methanobacteriati</taxon>
        <taxon>Methanobacteriota</taxon>
        <taxon>Methanomada group</taxon>
        <taxon>Methanococci</taxon>
        <taxon>Methanococcales</taxon>
        <taxon>Methanococcaceae</taxon>
        <taxon>Methanococcus</taxon>
    </lineage>
</organism>
<dbReference type="KEGG" id="mvo:Mvol_1394"/>
<dbReference type="Proteomes" id="UP000007722">
    <property type="component" value="Chromosome"/>
</dbReference>
<dbReference type="EMBL" id="CP002057">
    <property type="protein sequence ID" value="ADI37050.1"/>
    <property type="molecule type" value="Genomic_DNA"/>
</dbReference>
<keyword evidence="2" id="KW-0378">Hydrolase</keyword>
<dbReference type="SUPFAM" id="SSF109604">
    <property type="entry name" value="HD-domain/PDEase-like"/>
    <property type="match status" value="1"/>
</dbReference>
<sequence>MKNCFENYVELNKTSEPELISFLLDSSNENPNLKKTYISIFDTPDFIKYLNILVEKCDINIVCHCITVSAYAYDFAKSLKNNTLDINLIVLGGLLHDIGRSESQDLNHGIIGAKILNNMDLPKLAKIAETHIGAGISKEQAKLLNLPIKDYIPETLEEKIIANVDNLTFGTKRVSINEVIVKFKSRNCSNEGFNRILNLYNELNELKK</sequence>
<dbReference type="InterPro" id="IPR003607">
    <property type="entry name" value="HD/PDEase_dom"/>
</dbReference>
<dbReference type="PANTHER" id="PTHR38659">
    <property type="entry name" value="METAL-DEPENDENT PHOSPHOHYDROLASE"/>
    <property type="match status" value="1"/>
</dbReference>
<dbReference type="eggNOG" id="arCOG01858">
    <property type="taxonomic scope" value="Archaea"/>
</dbReference>
<evidence type="ECO:0000313" key="3">
    <source>
        <dbReference type="Proteomes" id="UP000007722"/>
    </source>
</evidence>
<keyword evidence="3" id="KW-1185">Reference proteome</keyword>
<name>D7DV90_METV3</name>
<dbReference type="PANTHER" id="PTHR38659:SF2">
    <property type="entry name" value="HDIG DOMAIN PROTEIN"/>
    <property type="match status" value="1"/>
</dbReference>
<dbReference type="NCBIfam" id="TIGR00277">
    <property type="entry name" value="HDIG"/>
    <property type="match status" value="1"/>
</dbReference>
<protein>
    <submittedName>
        <fullName evidence="2">Metal dependent phosphohydrolase</fullName>
    </submittedName>
</protein>
<dbReference type="HOGENOM" id="CLU_073842_1_1_2"/>
<dbReference type="Gene3D" id="1.10.3210.10">
    <property type="entry name" value="Hypothetical protein af1432"/>
    <property type="match status" value="1"/>
</dbReference>
<dbReference type="InParanoid" id="D7DV90"/>
<evidence type="ECO:0000259" key="1">
    <source>
        <dbReference type="SMART" id="SM00471"/>
    </source>
</evidence>
<evidence type="ECO:0000313" key="2">
    <source>
        <dbReference type="EMBL" id="ADI37050.1"/>
    </source>
</evidence>
<dbReference type="InterPro" id="IPR006674">
    <property type="entry name" value="HD_domain"/>
</dbReference>
<accession>D7DV90</accession>
<gene>
    <name evidence="2" type="ordered locus">Mvol_1394</name>
</gene>
<dbReference type="OrthoDB" id="52832at2157"/>
<dbReference type="AlphaFoldDB" id="D7DV90"/>
<dbReference type="CDD" id="cd00077">
    <property type="entry name" value="HDc"/>
    <property type="match status" value="1"/>
</dbReference>
<reference evidence="2 3" key="1">
    <citation type="submission" date="2010-05" db="EMBL/GenBank/DDBJ databases">
        <title>Complete sequence of Methanococcus voltae A3.</title>
        <authorList>
            <consortium name="US DOE Joint Genome Institute"/>
            <person name="Lucas S."/>
            <person name="Copeland A."/>
            <person name="Lapidus A."/>
            <person name="Cheng J.-F."/>
            <person name="Bruce D."/>
            <person name="Goodwin L."/>
            <person name="Pitluck S."/>
            <person name="Lowry S."/>
            <person name="Clum A."/>
            <person name="Land M."/>
            <person name="Hauser L."/>
            <person name="Kyrpides N."/>
            <person name="Mikhailova N."/>
            <person name="Whitman W.B."/>
            <person name="Woyke T."/>
        </authorList>
    </citation>
    <scope>NUCLEOTIDE SEQUENCE [LARGE SCALE GENOMIC DNA]</scope>
    <source>
        <strain evidence="3">ATCC BAA-1334 / A3</strain>
    </source>
</reference>
<feature type="domain" description="HD/PDEase" evidence="1">
    <location>
        <begin position="57"/>
        <end position="179"/>
    </location>
</feature>
<dbReference type="InterPro" id="IPR006675">
    <property type="entry name" value="HDIG_dom"/>
</dbReference>